<comment type="caution">
    <text evidence="1">The sequence shown here is derived from an EMBL/GenBank/DDBJ whole genome shotgun (WGS) entry which is preliminary data.</text>
</comment>
<keyword evidence="2" id="KW-1185">Reference proteome</keyword>
<dbReference type="Proteomes" id="UP001219956">
    <property type="component" value="Unassembled WGS sequence"/>
</dbReference>
<evidence type="ECO:0000313" key="1">
    <source>
        <dbReference type="EMBL" id="MDC7717523.1"/>
    </source>
</evidence>
<sequence>MLVFLDTEFTDFVQIDLISIGLVTEDGREFYAERNDYRREDCSSFVVIEVLPLLNRIPGARCSSAHLSFRLREWFAALEEPVTLVFDYPSDWELLTDALQGDLLAELPANLSENLLIGHDIVSDKSFKEAYEDSFEQDLPRHHALADARALRNGYIRWQASSFHP</sequence>
<proteinExistence type="predicted"/>
<dbReference type="Gene3D" id="3.30.420.10">
    <property type="entry name" value="Ribonuclease H-like superfamily/Ribonuclease H"/>
    <property type="match status" value="1"/>
</dbReference>
<name>A0ABT5IYA2_9NEIS</name>
<gene>
    <name evidence="1" type="ORF">PQU95_09895</name>
</gene>
<accession>A0ABT5IYA2</accession>
<organism evidence="1 2">
    <name type="scientific">Vogesella aquatica</name>
    <dbReference type="NCBI Taxonomy" id="2984206"/>
    <lineage>
        <taxon>Bacteria</taxon>
        <taxon>Pseudomonadati</taxon>
        <taxon>Pseudomonadota</taxon>
        <taxon>Betaproteobacteria</taxon>
        <taxon>Neisseriales</taxon>
        <taxon>Chromobacteriaceae</taxon>
        <taxon>Vogesella</taxon>
    </lineage>
</organism>
<dbReference type="EMBL" id="JAQQLF010000011">
    <property type="protein sequence ID" value="MDC7717523.1"/>
    <property type="molecule type" value="Genomic_DNA"/>
</dbReference>
<dbReference type="RefSeq" id="WP_272751841.1">
    <property type="nucleotide sequence ID" value="NZ_JAQQLF010000011.1"/>
</dbReference>
<reference evidence="1 2" key="1">
    <citation type="submission" date="2023-01" db="EMBL/GenBank/DDBJ databases">
        <title>Novel species of the genus Vogesella isolated from rivers.</title>
        <authorList>
            <person name="Lu H."/>
        </authorList>
    </citation>
    <scope>NUCLEOTIDE SEQUENCE [LARGE SCALE GENOMIC DNA]</scope>
    <source>
        <strain evidence="1 2">DC21W</strain>
    </source>
</reference>
<dbReference type="InterPro" id="IPR036397">
    <property type="entry name" value="RNaseH_sf"/>
</dbReference>
<protein>
    <submittedName>
        <fullName evidence="1">3'-5' exoribonuclease</fullName>
    </submittedName>
</protein>
<evidence type="ECO:0000313" key="2">
    <source>
        <dbReference type="Proteomes" id="UP001219956"/>
    </source>
</evidence>